<sequence length="91" mass="9922">MKATADAGEMGESERQYVEAMHRSMIGDLPLDIFARLIGFPPQIRSSASADYARWSKFHQAFVTSNPNASVGDFVAESSKAAARAYCAFSK</sequence>
<reference evidence="1 2" key="1">
    <citation type="submission" date="2019-11" db="EMBL/GenBank/DDBJ databases">
        <title>Type strains purchased from KCTC, JCM and DSMZ.</title>
        <authorList>
            <person name="Lu H."/>
        </authorList>
    </citation>
    <scope>NUCLEOTIDE SEQUENCE [LARGE SCALE GENOMIC DNA]</scope>
    <source>
        <strain evidence="1 2">DSM 103461</strain>
    </source>
</reference>
<evidence type="ECO:0000313" key="1">
    <source>
        <dbReference type="EMBL" id="MTW31723.1"/>
    </source>
</evidence>
<organism evidence="1 2">
    <name type="scientific">Pseudoduganella danionis</name>
    <dbReference type="NCBI Taxonomy" id="1890295"/>
    <lineage>
        <taxon>Bacteria</taxon>
        <taxon>Pseudomonadati</taxon>
        <taxon>Pseudomonadota</taxon>
        <taxon>Betaproteobacteria</taxon>
        <taxon>Burkholderiales</taxon>
        <taxon>Oxalobacteraceae</taxon>
        <taxon>Telluria group</taxon>
        <taxon>Pseudoduganella</taxon>
    </lineage>
</organism>
<accession>A0ABW9SKH6</accession>
<protein>
    <submittedName>
        <fullName evidence="1">Uncharacterized protein</fullName>
    </submittedName>
</protein>
<dbReference type="RefSeq" id="WP_155433069.1">
    <property type="nucleotide sequence ID" value="NZ_JBHLXK010000001.1"/>
</dbReference>
<proteinExistence type="predicted"/>
<keyword evidence="2" id="KW-1185">Reference proteome</keyword>
<name>A0ABW9SKH6_9BURK</name>
<evidence type="ECO:0000313" key="2">
    <source>
        <dbReference type="Proteomes" id="UP000735592"/>
    </source>
</evidence>
<dbReference type="Proteomes" id="UP000735592">
    <property type="component" value="Unassembled WGS sequence"/>
</dbReference>
<comment type="caution">
    <text evidence="1">The sequence shown here is derived from an EMBL/GenBank/DDBJ whole genome shotgun (WGS) entry which is preliminary data.</text>
</comment>
<dbReference type="EMBL" id="WNKW01000001">
    <property type="protein sequence ID" value="MTW31723.1"/>
    <property type="molecule type" value="Genomic_DNA"/>
</dbReference>
<gene>
    <name evidence="1" type="ORF">GM655_02665</name>
</gene>